<dbReference type="Gene3D" id="3.40.720.10">
    <property type="entry name" value="Alkaline Phosphatase, subunit A"/>
    <property type="match status" value="2"/>
</dbReference>
<evidence type="ECO:0000256" key="1">
    <source>
        <dbReference type="ARBA" id="ARBA00022801"/>
    </source>
</evidence>
<dbReference type="InterPro" id="IPR015943">
    <property type="entry name" value="WD40/YVTN_repeat-like_dom_sf"/>
</dbReference>
<dbReference type="InterPro" id="IPR017850">
    <property type="entry name" value="Alkaline_phosphatase_core_sf"/>
</dbReference>
<evidence type="ECO:0000313" key="3">
    <source>
        <dbReference type="EMBL" id="MFC0518043.1"/>
    </source>
</evidence>
<keyword evidence="1" id="KW-0378">Hydrolase</keyword>
<name>A0ABV6LF33_9SPHI</name>
<proteinExistence type="predicted"/>
<dbReference type="InterPro" id="IPR011045">
    <property type="entry name" value="N2O_reductase_N"/>
</dbReference>
<sequence length="815" mass="89610">MKLKLIAGIAFLSAALHSFAQTPGKIEQTGQVLLPNGWKLSPAGRSLPLGDLPLNMQLSSSGKLLAVTNNGQSTQSVQLIDPKNEKLLDEVVVKKSWYGLAFSRDEKKLYASGGNDNWILIFNIRDNKLGTPDTIKLAPAAWPKNKVCPTGMVTNKSNSRLYSVTKEDSTLYIIDPDKKGILKQVKLPAEAYSCILSPDEKTLYISLWGGDKLGFYNIATQTLSTIKTSSHPNELLLDKKGKFLYVADANDNAVSVVNTATHKIVETISTALYPTRLTGSTSNGLALSPDGKTLYIANADNNCLAVFDVTQPGSSKSRGFIPVGWYPTNVKVLGNKILVSNGKGFSSMANPRGPQPVKKTDNSGYKKGAINSREQYIGGLFKGTLSFINTPSDAELKTYTKQVYANTPFTDKIEKTAKGEAGNPIPRRPGEKSPIKYVFYIIKENRTYDQVLGDMPNGNGDTSLCIFGNKVTPNHHAIANEFVLLDNFYVDAEVSADGHNWSMAAYATDFVEKTWPTSYGGRGGNYDFEGTRKAAYPRDGFIWDYCKRARVSYRTYGEFVSDDNPGKANLKSLEGHFCAKSPGFDLDVKDVKRVDIWAHDFDSLLTINAVPHFNTVRISNDHTSGQRKGAISPIAAVGDNDQAIGQFIEHLSHSPIWKESVVFILEDDAQNGPDHIDAHRSPVFVAGPYVKRNAVIHGMYSTSGVLRTMELILGLPPMSQYDAAAMPLYDCFTSKPDFTPYKTKPAQVDLEQRNIAVNESSKRSELFNFAKEDAAPDIDLNEVVWKYVKGEASVMPAPKRSAFVILEPKKEQDDD</sequence>
<keyword evidence="2" id="KW-0732">Signal</keyword>
<gene>
    <name evidence="3" type="ORF">ACFFGT_27765</name>
</gene>
<dbReference type="InterPro" id="IPR007312">
    <property type="entry name" value="Phosphoesterase"/>
</dbReference>
<dbReference type="PANTHER" id="PTHR47197">
    <property type="entry name" value="PROTEIN NIRF"/>
    <property type="match status" value="1"/>
</dbReference>
<feature type="signal peptide" evidence="2">
    <location>
        <begin position="1"/>
        <end position="20"/>
    </location>
</feature>
<dbReference type="SUPFAM" id="SSF50974">
    <property type="entry name" value="Nitrous oxide reductase, N-terminal domain"/>
    <property type="match status" value="1"/>
</dbReference>
<dbReference type="EMBL" id="JBHLTS010000077">
    <property type="protein sequence ID" value="MFC0518043.1"/>
    <property type="molecule type" value="Genomic_DNA"/>
</dbReference>
<dbReference type="Gene3D" id="2.130.10.10">
    <property type="entry name" value="YVTN repeat-like/Quinoprotein amine dehydrogenase"/>
    <property type="match status" value="2"/>
</dbReference>
<organism evidence="3 4">
    <name type="scientific">Mucilaginibacter angelicae</name>
    <dbReference type="NCBI Taxonomy" id="869718"/>
    <lineage>
        <taxon>Bacteria</taxon>
        <taxon>Pseudomonadati</taxon>
        <taxon>Bacteroidota</taxon>
        <taxon>Sphingobacteriia</taxon>
        <taxon>Sphingobacteriales</taxon>
        <taxon>Sphingobacteriaceae</taxon>
        <taxon>Mucilaginibacter</taxon>
    </lineage>
</organism>
<dbReference type="InterPro" id="IPR051200">
    <property type="entry name" value="Host-pathogen_enzymatic-act"/>
</dbReference>
<dbReference type="Pfam" id="PF04185">
    <property type="entry name" value="Phosphoesterase"/>
    <property type="match status" value="1"/>
</dbReference>
<keyword evidence="4" id="KW-1185">Reference proteome</keyword>
<feature type="chain" id="PRO_5047223926" evidence="2">
    <location>
        <begin position="21"/>
        <end position="815"/>
    </location>
</feature>
<evidence type="ECO:0000313" key="4">
    <source>
        <dbReference type="Proteomes" id="UP001589828"/>
    </source>
</evidence>
<accession>A0ABV6LF33</accession>
<comment type="caution">
    <text evidence="3">The sequence shown here is derived from an EMBL/GenBank/DDBJ whole genome shotgun (WGS) entry which is preliminary data.</text>
</comment>
<dbReference type="PANTHER" id="PTHR47197:SF3">
    <property type="entry name" value="DIHYDRO-HEME D1 DEHYDROGENASE"/>
    <property type="match status" value="1"/>
</dbReference>
<reference evidence="3 4" key="1">
    <citation type="submission" date="2024-09" db="EMBL/GenBank/DDBJ databases">
        <authorList>
            <person name="Sun Q."/>
            <person name="Mori K."/>
        </authorList>
    </citation>
    <scope>NUCLEOTIDE SEQUENCE [LARGE SCALE GENOMIC DNA]</scope>
    <source>
        <strain evidence="3 4">NCAIM B.02415</strain>
    </source>
</reference>
<dbReference type="InterPro" id="IPR019405">
    <property type="entry name" value="Lactonase_7-beta_prop"/>
</dbReference>
<dbReference type="InterPro" id="IPR011964">
    <property type="entry name" value="YVTN_b-propeller_repeat"/>
</dbReference>
<dbReference type="Pfam" id="PF10282">
    <property type="entry name" value="Lactonase"/>
    <property type="match status" value="1"/>
</dbReference>
<dbReference type="RefSeq" id="WP_377025768.1">
    <property type="nucleotide sequence ID" value="NZ_JBHLTS010000077.1"/>
</dbReference>
<dbReference type="NCBIfam" id="TIGR02276">
    <property type="entry name" value="beta_rpt_yvtn"/>
    <property type="match status" value="1"/>
</dbReference>
<dbReference type="SUPFAM" id="SSF53649">
    <property type="entry name" value="Alkaline phosphatase-like"/>
    <property type="match status" value="1"/>
</dbReference>
<dbReference type="Proteomes" id="UP001589828">
    <property type="component" value="Unassembled WGS sequence"/>
</dbReference>
<evidence type="ECO:0000256" key="2">
    <source>
        <dbReference type="SAM" id="SignalP"/>
    </source>
</evidence>
<protein>
    <submittedName>
        <fullName evidence="3">Beta-propeller fold lactonase family protein</fullName>
    </submittedName>
</protein>